<gene>
    <name evidence="1" type="ORF">D623_10019025</name>
</gene>
<dbReference type="EMBL" id="KE164790">
    <property type="protein sequence ID" value="EPQ20139.1"/>
    <property type="molecule type" value="Genomic_DNA"/>
</dbReference>
<evidence type="ECO:0000313" key="1">
    <source>
        <dbReference type="EMBL" id="EPQ20139.1"/>
    </source>
</evidence>
<keyword evidence="2" id="KW-1185">Reference proteome</keyword>
<accession>S7NR01</accession>
<sequence>MWTPRPHWGRTSQGLRQTHQLYVTALEAVKPPGAPNQLLCASAASPAVKDPCTPSHIVSVDSEQLLAPTHRPVRPLQVSSLAFEVFTVLCVQLLSRYHPDRLSVTCVWFIEAVNVPLETGAQEEGTRVPPPETFPKTAKGIVRFSGRTRCRKRIDVSSYSSGQMEARQLDDLTSQAAFLQRPQIHEHL</sequence>
<proteinExistence type="predicted"/>
<name>S7NR01_MYOBR</name>
<organism evidence="1 2">
    <name type="scientific">Myotis brandtii</name>
    <name type="common">Brandt's bat</name>
    <dbReference type="NCBI Taxonomy" id="109478"/>
    <lineage>
        <taxon>Eukaryota</taxon>
        <taxon>Metazoa</taxon>
        <taxon>Chordata</taxon>
        <taxon>Craniata</taxon>
        <taxon>Vertebrata</taxon>
        <taxon>Euteleostomi</taxon>
        <taxon>Mammalia</taxon>
        <taxon>Eutheria</taxon>
        <taxon>Laurasiatheria</taxon>
        <taxon>Chiroptera</taxon>
        <taxon>Yangochiroptera</taxon>
        <taxon>Vespertilionidae</taxon>
        <taxon>Myotis</taxon>
    </lineage>
</organism>
<dbReference type="Proteomes" id="UP000052978">
    <property type="component" value="Unassembled WGS sequence"/>
</dbReference>
<evidence type="ECO:0000313" key="2">
    <source>
        <dbReference type="Proteomes" id="UP000052978"/>
    </source>
</evidence>
<protein>
    <submittedName>
        <fullName evidence="1">Uncharacterized protein</fullName>
    </submittedName>
</protein>
<reference evidence="1 2" key="1">
    <citation type="journal article" date="2013" name="Nat. Commun.">
        <title>Genome analysis reveals insights into physiology and longevity of the Brandt's bat Myotis brandtii.</title>
        <authorList>
            <person name="Seim I."/>
            <person name="Fang X."/>
            <person name="Xiong Z."/>
            <person name="Lobanov A.V."/>
            <person name="Huang Z."/>
            <person name="Ma S."/>
            <person name="Feng Y."/>
            <person name="Turanov A.A."/>
            <person name="Zhu Y."/>
            <person name="Lenz T.L."/>
            <person name="Gerashchenko M.V."/>
            <person name="Fan D."/>
            <person name="Hee Yim S."/>
            <person name="Yao X."/>
            <person name="Jordan D."/>
            <person name="Xiong Y."/>
            <person name="Ma Y."/>
            <person name="Lyapunov A.N."/>
            <person name="Chen G."/>
            <person name="Kulakova O.I."/>
            <person name="Sun Y."/>
            <person name="Lee S.G."/>
            <person name="Bronson R.T."/>
            <person name="Moskalev A.A."/>
            <person name="Sunyaev S.R."/>
            <person name="Zhang G."/>
            <person name="Krogh A."/>
            <person name="Wang J."/>
            <person name="Gladyshev V.N."/>
        </authorList>
    </citation>
    <scope>NUCLEOTIDE SEQUENCE [LARGE SCALE GENOMIC DNA]</scope>
</reference>
<dbReference type="AlphaFoldDB" id="S7NR01"/>